<dbReference type="EMBL" id="PUHZ01000019">
    <property type="protein sequence ID" value="PQO44494.1"/>
    <property type="molecule type" value="Genomic_DNA"/>
</dbReference>
<evidence type="ECO:0000313" key="2">
    <source>
        <dbReference type="Proteomes" id="UP000237819"/>
    </source>
</evidence>
<gene>
    <name evidence="1" type="ORF">C5Y93_18970</name>
</gene>
<comment type="caution">
    <text evidence="1">The sequence shown here is derived from an EMBL/GenBank/DDBJ whole genome shotgun (WGS) entry which is preliminary data.</text>
</comment>
<dbReference type="AlphaFoldDB" id="A0A2S8GKD2"/>
<organism evidence="1 2">
    <name type="scientific">Blastopirellula marina</name>
    <dbReference type="NCBI Taxonomy" id="124"/>
    <lineage>
        <taxon>Bacteria</taxon>
        <taxon>Pseudomonadati</taxon>
        <taxon>Planctomycetota</taxon>
        <taxon>Planctomycetia</taxon>
        <taxon>Pirellulales</taxon>
        <taxon>Pirellulaceae</taxon>
        <taxon>Blastopirellula</taxon>
    </lineage>
</organism>
<protein>
    <submittedName>
        <fullName evidence="1">Uncharacterized protein</fullName>
    </submittedName>
</protein>
<sequence length="317" mass="35218">MRPQGFRPFGSRWVLREEVALKRDLDALEEIVRRTIPLKRQIELAVADNNLRWQKQQSANQLIDEIAAAMRRSAVGTDEEKKVQKQIAQLKKATRELRDGVAPDHLGGLPHMRAMLESMTLLHQHAAVLSVRIEANSNLIQRAYQQLPSKVSDWIKRHPEIEIGPLYRPEQVDLATRKTRAMLGVDEIPMFLQDKQKRIGVVLNDQFPCVLTVAPQEKRLIVTSNMALSAGITQLGPLQTIKLPGGQTTKAHAATIKHLRVGSAALHEVSALVLQPSEEHLGGVLGLKLIQAWNPQFSASGIGVSLDTENRTSTAAK</sequence>
<evidence type="ECO:0000313" key="1">
    <source>
        <dbReference type="EMBL" id="PQO44494.1"/>
    </source>
</evidence>
<proteinExistence type="predicted"/>
<name>A0A2S8GKD2_9BACT</name>
<reference evidence="1 2" key="1">
    <citation type="submission" date="2018-02" db="EMBL/GenBank/DDBJ databases">
        <title>Comparative genomes isolates from brazilian mangrove.</title>
        <authorList>
            <person name="Araujo J.E."/>
            <person name="Taketani R.G."/>
            <person name="Silva M.C.P."/>
            <person name="Loureco M.V."/>
            <person name="Andreote F.D."/>
        </authorList>
    </citation>
    <scope>NUCLEOTIDE SEQUENCE [LARGE SCALE GENOMIC DNA]</scope>
    <source>
        <strain evidence="1 2">Nap-Phe MGV</strain>
    </source>
</reference>
<accession>A0A2S8GKD2</accession>
<dbReference type="Proteomes" id="UP000237819">
    <property type="component" value="Unassembled WGS sequence"/>
</dbReference>